<gene>
    <name evidence="2" type="ORF">MTP16_00285</name>
</gene>
<feature type="transmembrane region" description="Helical" evidence="1">
    <location>
        <begin position="154"/>
        <end position="173"/>
    </location>
</feature>
<evidence type="ECO:0000313" key="3">
    <source>
        <dbReference type="Proteomes" id="UP000831390"/>
    </source>
</evidence>
<feature type="transmembrane region" description="Helical" evidence="1">
    <location>
        <begin position="180"/>
        <end position="197"/>
    </location>
</feature>
<feature type="transmembrane region" description="Helical" evidence="1">
    <location>
        <begin position="26"/>
        <end position="50"/>
    </location>
</feature>
<protein>
    <recommendedName>
        <fullName evidence="4">ABC transporter permease</fullName>
    </recommendedName>
</protein>
<keyword evidence="1" id="KW-0472">Membrane</keyword>
<keyword evidence="1" id="KW-0812">Transmembrane</keyword>
<dbReference type="Proteomes" id="UP000831390">
    <property type="component" value="Chromosome"/>
</dbReference>
<feature type="transmembrane region" description="Helical" evidence="1">
    <location>
        <begin position="62"/>
        <end position="83"/>
    </location>
</feature>
<keyword evidence="3" id="KW-1185">Reference proteome</keyword>
<accession>A0ABY4BBS0</accession>
<sequence length="265" mass="29196">MRPSSNQTFSFPRFARLFGRHTAEHLPAYLMTAAVGLGLMFVVMGLLTYLQKSAPSVTAQGIFFMLFLLAGGLVFASTVFAQFGERRRASVALLLPASHFEKWLVAWLYSLPIFLLVFTPLFYLADAAVVHAGAAPGQAPEVVNIFAVAVRENIISVLWFLLLLNSVGLWGAIYFEKAHFIKTAFAVLLLMGVLSVLNHQVLKVLVGSADLRVAPPFTGVVFAQGQQFYTIGLPENQATWMAWVPVLLAGLLWVASYFRVTEKQL</sequence>
<proteinExistence type="predicted"/>
<dbReference type="RefSeq" id="WP_243514822.1">
    <property type="nucleotide sequence ID" value="NZ_CP094534.1"/>
</dbReference>
<name>A0ABY4BBS0_9BACT</name>
<evidence type="ECO:0008006" key="4">
    <source>
        <dbReference type="Google" id="ProtNLM"/>
    </source>
</evidence>
<dbReference type="EMBL" id="CP094534">
    <property type="protein sequence ID" value="UOE34105.1"/>
    <property type="molecule type" value="Genomic_DNA"/>
</dbReference>
<reference evidence="2 3" key="1">
    <citation type="submission" date="2022-03" db="EMBL/GenBank/DDBJ databases">
        <title>Hymenobactersp. isolated from the air.</title>
        <authorList>
            <person name="Won M."/>
            <person name="Kwon S.-W."/>
        </authorList>
    </citation>
    <scope>NUCLEOTIDE SEQUENCE [LARGE SCALE GENOMIC DNA]</scope>
    <source>
        <strain evidence="2 3">KACC 22596</strain>
    </source>
</reference>
<feature type="transmembrane region" description="Helical" evidence="1">
    <location>
        <begin position="240"/>
        <end position="260"/>
    </location>
</feature>
<evidence type="ECO:0000313" key="2">
    <source>
        <dbReference type="EMBL" id="UOE34105.1"/>
    </source>
</evidence>
<organism evidence="2 3">
    <name type="scientific">Hymenobacter monticola</name>
    <dbReference type="NCBI Taxonomy" id="1705399"/>
    <lineage>
        <taxon>Bacteria</taxon>
        <taxon>Pseudomonadati</taxon>
        <taxon>Bacteroidota</taxon>
        <taxon>Cytophagia</taxon>
        <taxon>Cytophagales</taxon>
        <taxon>Hymenobacteraceae</taxon>
        <taxon>Hymenobacter</taxon>
    </lineage>
</organism>
<feature type="transmembrane region" description="Helical" evidence="1">
    <location>
        <begin position="104"/>
        <end position="125"/>
    </location>
</feature>
<keyword evidence="1" id="KW-1133">Transmembrane helix</keyword>
<evidence type="ECO:0000256" key="1">
    <source>
        <dbReference type="SAM" id="Phobius"/>
    </source>
</evidence>